<proteinExistence type="inferred from homology"/>
<sequence>KAKDQEWLPVTKLGHLVKDMKIKFLEGISLFSPIKESEMIDFFLGMYPKDEVFKITPVQKQTRSKAFIAIGDYSSQVGLCIKCPSEVATVVHGAIILVKLSIILRRRGSWENKLSKYHTVPCNTMGCCGSGLMHFIPTPRGIASPWPRELLIMAGIYSCCTSARGRNAMLGNFAKTTFDAISQAYSYLTPLNLWKEAMLTKSRDQKFTDHHLKAHTSISLRRNQAPAVATT</sequence>
<reference evidence="10" key="3">
    <citation type="submission" date="2025-09" db="UniProtKB">
        <authorList>
            <consortium name="Ensembl"/>
        </authorList>
    </citation>
    <scope>IDENTIFICATION</scope>
    <source>
        <strain evidence="10">Isolate ISIS603380</strain>
    </source>
</reference>
<reference evidence="10" key="2">
    <citation type="submission" date="2025-08" db="UniProtKB">
        <authorList>
            <consortium name="Ensembl"/>
        </authorList>
    </citation>
    <scope>IDENTIFICATION</scope>
    <source>
        <strain evidence="10">Isolate ISIS603380</strain>
    </source>
</reference>
<evidence type="ECO:0000256" key="6">
    <source>
        <dbReference type="ARBA" id="ARBA00046587"/>
    </source>
</evidence>
<dbReference type="Pfam" id="PF00333">
    <property type="entry name" value="Ribosomal_S5"/>
    <property type="match status" value="1"/>
</dbReference>
<evidence type="ECO:0000256" key="5">
    <source>
        <dbReference type="ARBA" id="ARBA00035407"/>
    </source>
</evidence>
<feature type="domain" description="S5 DRBM" evidence="9">
    <location>
        <begin position="42"/>
        <end position="105"/>
    </location>
</feature>
<dbReference type="InterPro" id="IPR014721">
    <property type="entry name" value="Ribsml_uS5_D2-typ_fold_subgr"/>
</dbReference>
<protein>
    <recommendedName>
        <fullName evidence="4">Small ribosomal subunit protein uS5</fullName>
    </recommendedName>
    <alternativeName>
        <fullName evidence="5">40S ribosomal protein S2</fullName>
    </alternativeName>
</protein>
<evidence type="ECO:0000259" key="9">
    <source>
        <dbReference type="PROSITE" id="PS50881"/>
    </source>
</evidence>
<dbReference type="InterPro" id="IPR013810">
    <property type="entry name" value="Ribosomal_uS5_N"/>
</dbReference>
<comment type="similarity">
    <text evidence="1 8">Belongs to the universal ribosomal protein uS5 family.</text>
</comment>
<name>G3U2N2_LOXAF</name>
<organism evidence="10 11">
    <name type="scientific">Loxodonta africana</name>
    <name type="common">African elephant</name>
    <dbReference type="NCBI Taxonomy" id="9785"/>
    <lineage>
        <taxon>Eukaryota</taxon>
        <taxon>Metazoa</taxon>
        <taxon>Chordata</taxon>
        <taxon>Craniata</taxon>
        <taxon>Vertebrata</taxon>
        <taxon>Euteleostomi</taxon>
        <taxon>Mammalia</taxon>
        <taxon>Eutheria</taxon>
        <taxon>Afrotheria</taxon>
        <taxon>Proboscidea</taxon>
        <taxon>Elephantidae</taxon>
        <taxon>Loxodonta</taxon>
    </lineage>
</organism>
<dbReference type="PROSITE" id="PS50881">
    <property type="entry name" value="S5_DSRBD"/>
    <property type="match status" value="1"/>
</dbReference>
<evidence type="ECO:0000256" key="3">
    <source>
        <dbReference type="ARBA" id="ARBA00023274"/>
    </source>
</evidence>
<evidence type="ECO:0000256" key="4">
    <source>
        <dbReference type="ARBA" id="ARBA00035255"/>
    </source>
</evidence>
<dbReference type="STRING" id="9785.ENSLAFP00000022090"/>
<accession>G3U2N2</accession>
<comment type="subunit">
    <text evidence="6">Component of the small ribosomal subunit. Interacts with zinc finger protein ZNF277 (via zinc-finger domains); the interaction is direct; the interaction is extra-ribosomal. Interaction with ZNF277 competes with the binding of RPS2 to protein arginine methyltransferase PRMT3.</text>
</comment>
<dbReference type="InParanoid" id="G3U2N2"/>
<keyword evidence="3 7" id="KW-0687">Ribonucleoprotein</keyword>
<dbReference type="GO" id="GO:0022627">
    <property type="term" value="C:cytosolic small ribosomal subunit"/>
    <property type="evidence" value="ECO:0007669"/>
    <property type="project" value="TreeGrafter"/>
</dbReference>
<dbReference type="FunFam" id="3.30.230.10:FF:000004">
    <property type="entry name" value="40S ribosomal protein S2"/>
    <property type="match status" value="1"/>
</dbReference>
<dbReference type="GeneTree" id="ENSGT00940000154326"/>
<dbReference type="SUPFAM" id="SSF54211">
    <property type="entry name" value="Ribosomal protein S5 domain 2-like"/>
    <property type="match status" value="1"/>
</dbReference>
<keyword evidence="11" id="KW-1185">Reference proteome</keyword>
<dbReference type="Pfam" id="PF03719">
    <property type="entry name" value="Ribosomal_S5_C"/>
    <property type="match status" value="1"/>
</dbReference>
<dbReference type="InterPro" id="IPR000851">
    <property type="entry name" value="Ribosomal_uS5"/>
</dbReference>
<dbReference type="Proteomes" id="UP000007646">
    <property type="component" value="Unassembled WGS sequence"/>
</dbReference>
<dbReference type="InterPro" id="IPR020568">
    <property type="entry name" value="Ribosomal_Su5_D2-typ_SF"/>
</dbReference>
<dbReference type="eggNOG" id="KOG0877">
    <property type="taxonomic scope" value="Eukaryota"/>
</dbReference>
<dbReference type="FunFam" id="3.30.160.20:FF:000133">
    <property type="entry name" value="40S ribosomal protein S2"/>
    <property type="match status" value="1"/>
</dbReference>
<evidence type="ECO:0000256" key="8">
    <source>
        <dbReference type="RuleBase" id="RU003823"/>
    </source>
</evidence>
<dbReference type="Gene3D" id="3.30.230.10">
    <property type="match status" value="1"/>
</dbReference>
<evidence type="ECO:0000256" key="1">
    <source>
        <dbReference type="ARBA" id="ARBA00008945"/>
    </source>
</evidence>
<evidence type="ECO:0000256" key="7">
    <source>
        <dbReference type="PROSITE-ProRule" id="PRU00268"/>
    </source>
</evidence>
<dbReference type="AlphaFoldDB" id="G3U2N2"/>
<dbReference type="HOGENOM" id="CLU_065898_0_3_1"/>
<dbReference type="GO" id="GO:0006412">
    <property type="term" value="P:translation"/>
    <property type="evidence" value="ECO:0007669"/>
    <property type="project" value="InterPro"/>
</dbReference>
<evidence type="ECO:0000313" key="11">
    <source>
        <dbReference type="Proteomes" id="UP000007646"/>
    </source>
</evidence>
<evidence type="ECO:0000313" key="10">
    <source>
        <dbReference type="Ensembl" id="ENSLAFP00000022090.1"/>
    </source>
</evidence>
<dbReference type="PANTHER" id="PTHR13718:SF4">
    <property type="entry name" value="40S RIBOSOMAL PROTEIN S2"/>
    <property type="match status" value="1"/>
</dbReference>
<keyword evidence="2 7" id="KW-0689">Ribosomal protein</keyword>
<reference evidence="10 11" key="1">
    <citation type="submission" date="2009-06" db="EMBL/GenBank/DDBJ databases">
        <title>The Genome Sequence of Loxodonta africana (African elephant).</title>
        <authorList>
            <person name="Di Palma F."/>
            <person name="Heiman D."/>
            <person name="Young S."/>
            <person name="Johnson J."/>
            <person name="Lander E.S."/>
            <person name="Lindblad-Toh K."/>
        </authorList>
    </citation>
    <scope>NUCLEOTIDE SEQUENCE [LARGE SCALE GENOMIC DNA]</scope>
    <source>
        <strain evidence="10 11">Isolate ISIS603380</strain>
    </source>
</reference>
<dbReference type="InterPro" id="IPR005324">
    <property type="entry name" value="Ribosomal_uS5_C"/>
</dbReference>
<dbReference type="GO" id="GO:0003723">
    <property type="term" value="F:RNA binding"/>
    <property type="evidence" value="ECO:0007669"/>
    <property type="project" value="InterPro"/>
</dbReference>
<evidence type="ECO:0000256" key="2">
    <source>
        <dbReference type="ARBA" id="ARBA00022980"/>
    </source>
</evidence>
<dbReference type="Gene3D" id="3.30.160.20">
    <property type="match status" value="1"/>
</dbReference>
<dbReference type="Ensembl" id="ENSLAFT00000030959.1">
    <property type="protein sequence ID" value="ENSLAFP00000022090.1"/>
    <property type="gene ID" value="ENSLAFG00000025960.1"/>
</dbReference>
<dbReference type="SUPFAM" id="SSF54768">
    <property type="entry name" value="dsRNA-binding domain-like"/>
    <property type="match status" value="1"/>
</dbReference>
<dbReference type="GO" id="GO:0003735">
    <property type="term" value="F:structural constituent of ribosome"/>
    <property type="evidence" value="ECO:0007669"/>
    <property type="project" value="UniProtKB-UniRule"/>
</dbReference>
<dbReference type="PANTHER" id="PTHR13718">
    <property type="entry name" value="RIBOSOMAL S SUBUNIT"/>
    <property type="match status" value="1"/>
</dbReference>